<proteinExistence type="predicted"/>
<reference evidence="1 2" key="1">
    <citation type="submission" date="2019-05" db="EMBL/GenBank/DDBJ databases">
        <title>Emergence of the Ug99 lineage of the wheat stem rust pathogen through somatic hybridization.</title>
        <authorList>
            <person name="Li F."/>
            <person name="Upadhyaya N.M."/>
            <person name="Sperschneider J."/>
            <person name="Matny O."/>
            <person name="Nguyen-Phuc H."/>
            <person name="Mago R."/>
            <person name="Raley C."/>
            <person name="Miller M.E."/>
            <person name="Silverstein K.A.T."/>
            <person name="Henningsen E."/>
            <person name="Hirsch C.D."/>
            <person name="Visser B."/>
            <person name="Pretorius Z.A."/>
            <person name="Steffenson B.J."/>
            <person name="Schwessinger B."/>
            <person name="Dodds P.N."/>
            <person name="Figueroa M."/>
        </authorList>
    </citation>
    <scope>NUCLEOTIDE SEQUENCE [LARGE SCALE GENOMIC DNA]</scope>
    <source>
        <strain evidence="1">21-0</strain>
    </source>
</reference>
<dbReference type="AlphaFoldDB" id="A0A5B0MC41"/>
<feature type="non-terminal residue" evidence="1">
    <location>
        <position position="64"/>
    </location>
</feature>
<name>A0A5B0MC41_PUCGR</name>
<sequence>MECSHYFCPQCIFGVGASQESQHHRPTSAGNSTDISTKRLHIAKNSRFSSIGQEIRVSRIRLFN</sequence>
<gene>
    <name evidence="1" type="primary">SUP35_2</name>
    <name evidence="1" type="ORF">PGT21_015212</name>
</gene>
<dbReference type="EMBL" id="VSWC01000158">
    <property type="protein sequence ID" value="KAA1073550.1"/>
    <property type="molecule type" value="Genomic_DNA"/>
</dbReference>
<protein>
    <submittedName>
        <fullName evidence="1">Translation termination factor GTPase eRF3</fullName>
    </submittedName>
</protein>
<evidence type="ECO:0000313" key="1">
    <source>
        <dbReference type="EMBL" id="KAA1073550.1"/>
    </source>
</evidence>
<dbReference type="Proteomes" id="UP000324748">
    <property type="component" value="Unassembled WGS sequence"/>
</dbReference>
<keyword evidence="2" id="KW-1185">Reference proteome</keyword>
<evidence type="ECO:0000313" key="2">
    <source>
        <dbReference type="Proteomes" id="UP000324748"/>
    </source>
</evidence>
<accession>A0A5B0MC41</accession>
<organism evidence="1 2">
    <name type="scientific">Puccinia graminis f. sp. tritici</name>
    <dbReference type="NCBI Taxonomy" id="56615"/>
    <lineage>
        <taxon>Eukaryota</taxon>
        <taxon>Fungi</taxon>
        <taxon>Dikarya</taxon>
        <taxon>Basidiomycota</taxon>
        <taxon>Pucciniomycotina</taxon>
        <taxon>Pucciniomycetes</taxon>
        <taxon>Pucciniales</taxon>
        <taxon>Pucciniaceae</taxon>
        <taxon>Puccinia</taxon>
    </lineage>
</organism>
<comment type="caution">
    <text evidence="1">The sequence shown here is derived from an EMBL/GenBank/DDBJ whole genome shotgun (WGS) entry which is preliminary data.</text>
</comment>